<evidence type="ECO:0000256" key="1">
    <source>
        <dbReference type="ARBA" id="ARBA00022801"/>
    </source>
</evidence>
<dbReference type="EMBL" id="JAJGMW010000001">
    <property type="protein sequence ID" value="MCC4211220.1"/>
    <property type="molecule type" value="Genomic_DNA"/>
</dbReference>
<organism evidence="4 5">
    <name type="scientific">Leeuwenhoekiella parthenopeia</name>
    <dbReference type="NCBI Taxonomy" id="2890320"/>
    <lineage>
        <taxon>Bacteria</taxon>
        <taxon>Pseudomonadati</taxon>
        <taxon>Bacteroidota</taxon>
        <taxon>Flavobacteriia</taxon>
        <taxon>Flavobacteriales</taxon>
        <taxon>Flavobacteriaceae</taxon>
        <taxon>Leeuwenhoekiella</taxon>
    </lineage>
</organism>
<dbReference type="InterPro" id="IPR005181">
    <property type="entry name" value="SASA"/>
</dbReference>
<keyword evidence="2" id="KW-0732">Signal</keyword>
<dbReference type="PANTHER" id="PTHR22901:SF0">
    <property type="entry name" value="SIALATE O-ACETYLESTERASE"/>
    <property type="match status" value="1"/>
</dbReference>
<feature type="signal peptide" evidence="2">
    <location>
        <begin position="1"/>
        <end position="20"/>
    </location>
</feature>
<evidence type="ECO:0000256" key="2">
    <source>
        <dbReference type="SAM" id="SignalP"/>
    </source>
</evidence>
<dbReference type="Pfam" id="PF03629">
    <property type="entry name" value="SASA"/>
    <property type="match status" value="1"/>
</dbReference>
<dbReference type="InterPro" id="IPR039329">
    <property type="entry name" value="SIAE"/>
</dbReference>
<dbReference type="InterPro" id="IPR036514">
    <property type="entry name" value="SGNH_hydro_sf"/>
</dbReference>
<feature type="domain" description="Sialate O-acetylesterase" evidence="3">
    <location>
        <begin position="105"/>
        <end position="355"/>
    </location>
</feature>
<keyword evidence="5" id="KW-1185">Reference proteome</keyword>
<dbReference type="Gene3D" id="3.40.50.1110">
    <property type="entry name" value="SGNH hydrolase"/>
    <property type="match status" value="1"/>
</dbReference>
<keyword evidence="1" id="KW-0378">Hydrolase</keyword>
<gene>
    <name evidence="4" type="ORF">LLW17_00695</name>
</gene>
<dbReference type="SUPFAM" id="SSF52266">
    <property type="entry name" value="SGNH hydrolase"/>
    <property type="match status" value="1"/>
</dbReference>
<dbReference type="PANTHER" id="PTHR22901">
    <property type="entry name" value="SIALATE O-ACETYLESTERASE"/>
    <property type="match status" value="1"/>
</dbReference>
<accession>A0ABS8GMS8</accession>
<evidence type="ECO:0000259" key="3">
    <source>
        <dbReference type="Pfam" id="PF03629"/>
    </source>
</evidence>
<reference evidence="4 5" key="1">
    <citation type="submission" date="2021-11" db="EMBL/GenBank/DDBJ databases">
        <title>Seasonal and diel survey of microbial diversity of the Tyrrhenian coast.</title>
        <authorList>
            <person name="Gattoni G."/>
            <person name="Corral P."/>
        </authorList>
    </citation>
    <scope>NUCLEOTIDE SEQUENCE [LARGE SCALE GENOMIC DNA]</scope>
    <source>
        <strain evidence="4 5">Mr9</strain>
    </source>
</reference>
<evidence type="ECO:0000313" key="4">
    <source>
        <dbReference type="EMBL" id="MCC4211220.1"/>
    </source>
</evidence>
<dbReference type="RefSeq" id="WP_228228344.1">
    <property type="nucleotide sequence ID" value="NZ_JAJGMW010000001.1"/>
</dbReference>
<sequence length="472" mass="53418">MKKLVLLTFVLLLKSSFCFSKIILPQVLSDHMVLQQNTEVKIWGWTTNTSEKIEVWGSWNTDTVSTLADKGRWMVKLKTPAYGGPFTLHIKGHEKLQINDVYIGEVWLASGQSNMQMPLDSVSQGYRGVTHFRNELQKANYPKIRFFDVHRKMAETPQDDAPGIWSVCMPENARNFSAVAYFFAEQLHLNLEVPIGILHSSWGGTNAETWVRKDLIISDSILNTHKLQREGRARPTEPGLAFNAMIAPLQNYSIQGVIWYQGEANIENYQIYHPLMRKLISSWRKQWEIDFPFYFTQIAPFSYGKRTKPPYLREAQLQALDIPLTGMAITNDVGEAGDIHPRNKRPVGERLAKLALSRTYNRTAVNDMGPVPDTVIFKKGKAYVSFKYASGGLTGRVNETSSIKLAGADRKFYPAQAQIKDSILIVQSEKVQEPVVLRVGFDNLGEVKIINSAGIPASPFRTDDWPLIEPED</sequence>
<name>A0ABS8GMS8_9FLAO</name>
<proteinExistence type="predicted"/>
<protein>
    <submittedName>
        <fullName evidence="4">Sialate O-acetylesterase</fullName>
    </submittedName>
</protein>
<evidence type="ECO:0000313" key="5">
    <source>
        <dbReference type="Proteomes" id="UP001197770"/>
    </source>
</evidence>
<comment type="caution">
    <text evidence="4">The sequence shown here is derived from an EMBL/GenBank/DDBJ whole genome shotgun (WGS) entry which is preliminary data.</text>
</comment>
<feature type="chain" id="PRO_5047370341" evidence="2">
    <location>
        <begin position="21"/>
        <end position="472"/>
    </location>
</feature>
<dbReference type="Proteomes" id="UP001197770">
    <property type="component" value="Unassembled WGS sequence"/>
</dbReference>